<sequence length="374" mass="41968">MYDYDVIIVGGGLAGLTAAIHLSQEKHSVLVLEKKTYPHHKVCGEYVSNEIIPYLNALGVPMDSSKAVQIDNLTLSTVSGKWTQTQLPLGGIGISRYSFDHLLHQRAVANDVKFVFESVTEIEFKADFFEVSTENDQTFTSKVTIGAYGKRSPIDKRLNRDFIKQKSGWLGVKSHYEFDEFPENQVALHNFKGGYGGLSKTETGAVNFCYLASYSSFQKLKNVSDFNEKVVSRNPFLNDFLGKATPIFNEPLTIAQISFQQKKSIENHILMCGDTAGLIHPLCGNGMAMAIHSAKIASEQVNHFLKDTSNRKQLETAYEKEWQKTFKKRLWMGRHLQSLLLNEEMSNLALRAVTTSPALLRKLVRQTHGKPIVC</sequence>
<keyword evidence="3" id="KW-1185">Reference proteome</keyword>
<accession>A0A5S3PS93</accession>
<dbReference type="OrthoDB" id="1142316at2"/>
<gene>
    <name evidence="2" type="ORF">FEE95_12270</name>
</gene>
<dbReference type="AlphaFoldDB" id="A0A5S3PS93"/>
<dbReference type="PANTHER" id="PTHR42685">
    <property type="entry name" value="GERANYLGERANYL DIPHOSPHATE REDUCTASE"/>
    <property type="match status" value="1"/>
</dbReference>
<dbReference type="EMBL" id="VATY01000002">
    <property type="protein sequence ID" value="TMM57582.1"/>
    <property type="molecule type" value="Genomic_DNA"/>
</dbReference>
<evidence type="ECO:0000313" key="2">
    <source>
        <dbReference type="EMBL" id="TMM57582.1"/>
    </source>
</evidence>
<name>A0A5S3PS93_9FLAO</name>
<reference evidence="2 3" key="1">
    <citation type="submission" date="2019-05" db="EMBL/GenBank/DDBJ databases">
        <authorList>
            <person name="Zhang J.-Y."/>
            <person name="Feg X."/>
            <person name="Du Z.-J."/>
        </authorList>
    </citation>
    <scope>NUCLEOTIDE SEQUENCE [LARGE SCALE GENOMIC DNA]</scope>
    <source>
        <strain evidence="2 3">RZ26</strain>
    </source>
</reference>
<feature type="domain" description="FAD-binding" evidence="1">
    <location>
        <begin position="3"/>
        <end position="321"/>
    </location>
</feature>
<evidence type="ECO:0000259" key="1">
    <source>
        <dbReference type="Pfam" id="PF01494"/>
    </source>
</evidence>
<dbReference type="InterPro" id="IPR050407">
    <property type="entry name" value="Geranylgeranyl_reductase"/>
</dbReference>
<dbReference type="GO" id="GO:0071949">
    <property type="term" value="F:FAD binding"/>
    <property type="evidence" value="ECO:0007669"/>
    <property type="project" value="InterPro"/>
</dbReference>
<dbReference type="RefSeq" id="WP_138658602.1">
    <property type="nucleotide sequence ID" value="NZ_VATY01000002.1"/>
</dbReference>
<dbReference type="SUPFAM" id="SSF51905">
    <property type="entry name" value="FAD/NAD(P)-binding domain"/>
    <property type="match status" value="1"/>
</dbReference>
<dbReference type="Gene3D" id="3.50.50.60">
    <property type="entry name" value="FAD/NAD(P)-binding domain"/>
    <property type="match status" value="1"/>
</dbReference>
<organism evidence="2 3">
    <name type="scientific">Maribacter algarum</name>
    <name type="common">ex Zhang et al. 2020</name>
    <dbReference type="NCBI Taxonomy" id="2578118"/>
    <lineage>
        <taxon>Bacteria</taxon>
        <taxon>Pseudomonadati</taxon>
        <taxon>Bacteroidota</taxon>
        <taxon>Flavobacteriia</taxon>
        <taxon>Flavobacteriales</taxon>
        <taxon>Flavobacteriaceae</taxon>
        <taxon>Maribacter</taxon>
    </lineage>
</organism>
<dbReference type="Pfam" id="PF01494">
    <property type="entry name" value="FAD_binding_3"/>
    <property type="match status" value="1"/>
</dbReference>
<evidence type="ECO:0000313" key="3">
    <source>
        <dbReference type="Proteomes" id="UP000310314"/>
    </source>
</evidence>
<dbReference type="InterPro" id="IPR002938">
    <property type="entry name" value="FAD-bd"/>
</dbReference>
<dbReference type="InterPro" id="IPR036188">
    <property type="entry name" value="FAD/NAD-bd_sf"/>
</dbReference>
<protein>
    <submittedName>
        <fullName evidence="2">NAD(P)/FAD-dependent oxidoreductase</fullName>
    </submittedName>
</protein>
<dbReference type="PRINTS" id="PR00420">
    <property type="entry name" value="RNGMNOXGNASE"/>
</dbReference>
<dbReference type="PANTHER" id="PTHR42685:SF22">
    <property type="entry name" value="CONDITIONED MEDIUM FACTOR RECEPTOR 1"/>
    <property type="match status" value="1"/>
</dbReference>
<comment type="caution">
    <text evidence="2">The sequence shown here is derived from an EMBL/GenBank/DDBJ whole genome shotgun (WGS) entry which is preliminary data.</text>
</comment>
<dbReference type="Proteomes" id="UP000310314">
    <property type="component" value="Unassembled WGS sequence"/>
</dbReference>
<proteinExistence type="predicted"/>